<evidence type="ECO:0000256" key="1">
    <source>
        <dbReference type="ARBA" id="ARBA00004651"/>
    </source>
</evidence>
<evidence type="ECO:0000256" key="2">
    <source>
        <dbReference type="ARBA" id="ARBA00022448"/>
    </source>
</evidence>
<dbReference type="OrthoDB" id="9810952at2"/>
<dbReference type="GO" id="GO:0030001">
    <property type="term" value="P:metal ion transport"/>
    <property type="evidence" value="ECO:0007669"/>
    <property type="project" value="UniProtKB-ARBA"/>
</dbReference>
<dbReference type="STRING" id="1432562.WN59_10400"/>
<dbReference type="AlphaFoldDB" id="A0A0M2SN05"/>
<evidence type="ECO:0000256" key="5">
    <source>
        <dbReference type="ARBA" id="ARBA00022989"/>
    </source>
</evidence>
<keyword evidence="10" id="KW-1185">Reference proteome</keyword>
<keyword evidence="6" id="KW-0406">Ion transport</keyword>
<accession>A0A0M2SN05</accession>
<name>A0A0M2SN05_9STAP</name>
<evidence type="ECO:0000256" key="3">
    <source>
        <dbReference type="ARBA" id="ARBA00022475"/>
    </source>
</evidence>
<sequence length="451" mass="50103">MLRWLKSFLHKMSPQRWIFIYYLLALSVATLLLSFPLFYRGDKDIQLIDVIFVAASALSVTGLTPVGIAETFNTGGYIMIMLIMNLGGIGIMALGTLIWVFLGFRIGLRERMQIMVDNNQTKLSGVVRLVVEIFKTLIIIEIVGAFIYIIYFMAHGGGISHSLMTGIFLSVSATTNAGMDLFGNSLLDYTESYFLQLMVMLQIMLGAIGFPVLLEVRDYLSRRHKKFRFSLFTKVTTSTYGLLLLVGTFFIFVMESQNYFRDDTWFKTLSNSFFASSTTRSGGLTTVDPAHFADGTQVVMSGLMFIGASPSSAGGGIRTTTLALVILFLVAFSRGRGRVNVFNREIAREDLHRAFAVISLAVVLVFSGIVSITVIEDSRFDLIDVIFEVTSAFGTCGLSTGITDELSAPSKVIIMMFMFIGRIGFISFLFSIGGRQHELPYRFPKERLLIG</sequence>
<dbReference type="RefSeq" id="WP_046516927.1">
    <property type="nucleotide sequence ID" value="NZ_LAYZ01000024.1"/>
</dbReference>
<dbReference type="Pfam" id="PF02386">
    <property type="entry name" value="TrkH"/>
    <property type="match status" value="1"/>
</dbReference>
<keyword evidence="2" id="KW-0813">Transport</keyword>
<evidence type="ECO:0000256" key="6">
    <source>
        <dbReference type="ARBA" id="ARBA00023065"/>
    </source>
</evidence>
<evidence type="ECO:0000313" key="9">
    <source>
        <dbReference type="EMBL" id="KKK34000.1"/>
    </source>
</evidence>
<protein>
    <submittedName>
        <fullName evidence="9">ATP synthase</fullName>
    </submittedName>
</protein>
<proteinExistence type="predicted"/>
<feature type="transmembrane region" description="Helical" evidence="8">
    <location>
        <begin position="75"/>
        <end position="108"/>
    </location>
</feature>
<organism evidence="9 10">
    <name type="scientific">Salinicoccus sediminis</name>
    <dbReference type="NCBI Taxonomy" id="1432562"/>
    <lineage>
        <taxon>Bacteria</taxon>
        <taxon>Bacillati</taxon>
        <taxon>Bacillota</taxon>
        <taxon>Bacilli</taxon>
        <taxon>Bacillales</taxon>
        <taxon>Staphylococcaceae</taxon>
        <taxon>Salinicoccus</taxon>
    </lineage>
</organism>
<evidence type="ECO:0000256" key="7">
    <source>
        <dbReference type="ARBA" id="ARBA00023136"/>
    </source>
</evidence>
<evidence type="ECO:0000256" key="8">
    <source>
        <dbReference type="SAM" id="Phobius"/>
    </source>
</evidence>
<feature type="transmembrane region" description="Helical" evidence="8">
    <location>
        <begin position="354"/>
        <end position="375"/>
    </location>
</feature>
<reference evidence="9 10" key="1">
    <citation type="submission" date="2015-04" db="EMBL/GenBank/DDBJ databases">
        <title>Taxonomic description and genome sequence of Salinicoccus sediminis sp. nov., a novel hyper halotolerant bacterium isolated from marine sediment.</title>
        <authorList>
            <person name="Mathan Kumar R."/>
            <person name="Kaur G."/>
            <person name="Kumar N."/>
            <person name="Kumar A."/>
            <person name="Singh N.K."/>
            <person name="Kaur N."/>
            <person name="Mayilraj S."/>
        </authorList>
    </citation>
    <scope>NUCLEOTIDE SEQUENCE [LARGE SCALE GENOMIC DNA]</scope>
    <source>
        <strain evidence="9 10">SV-16</strain>
    </source>
</reference>
<keyword evidence="5 8" id="KW-1133">Transmembrane helix</keyword>
<evidence type="ECO:0000256" key="4">
    <source>
        <dbReference type="ARBA" id="ARBA00022692"/>
    </source>
</evidence>
<feature type="transmembrane region" description="Helical" evidence="8">
    <location>
        <begin position="50"/>
        <end position="69"/>
    </location>
</feature>
<dbReference type="PANTHER" id="PTHR32024">
    <property type="entry name" value="TRK SYSTEM POTASSIUM UPTAKE PROTEIN TRKG-RELATED"/>
    <property type="match status" value="1"/>
</dbReference>
<feature type="transmembrane region" description="Helical" evidence="8">
    <location>
        <begin position="412"/>
        <end position="432"/>
    </location>
</feature>
<dbReference type="Proteomes" id="UP000034287">
    <property type="component" value="Unassembled WGS sequence"/>
</dbReference>
<dbReference type="InterPro" id="IPR003445">
    <property type="entry name" value="Cat_transpt"/>
</dbReference>
<dbReference type="PATRIC" id="fig|1432562.3.peg.2066"/>
<keyword evidence="3" id="KW-1003">Cell membrane</keyword>
<dbReference type="GO" id="GO:0005886">
    <property type="term" value="C:plasma membrane"/>
    <property type="evidence" value="ECO:0007669"/>
    <property type="project" value="UniProtKB-SubCell"/>
</dbReference>
<keyword evidence="4 8" id="KW-0812">Transmembrane</keyword>
<keyword evidence="7 8" id="KW-0472">Membrane</keyword>
<feature type="transmembrane region" description="Helical" evidence="8">
    <location>
        <begin position="313"/>
        <end position="333"/>
    </location>
</feature>
<feature type="transmembrane region" description="Helical" evidence="8">
    <location>
        <begin position="20"/>
        <end position="38"/>
    </location>
</feature>
<gene>
    <name evidence="9" type="ORF">WN59_10400</name>
</gene>
<dbReference type="EMBL" id="LAYZ01000024">
    <property type="protein sequence ID" value="KKK34000.1"/>
    <property type="molecule type" value="Genomic_DNA"/>
</dbReference>
<feature type="transmembrane region" description="Helical" evidence="8">
    <location>
        <begin position="129"/>
        <end position="154"/>
    </location>
</feature>
<dbReference type="GO" id="GO:0008324">
    <property type="term" value="F:monoatomic cation transmembrane transporter activity"/>
    <property type="evidence" value="ECO:0007669"/>
    <property type="project" value="InterPro"/>
</dbReference>
<feature type="transmembrane region" description="Helical" evidence="8">
    <location>
        <begin position="235"/>
        <end position="254"/>
    </location>
</feature>
<comment type="subcellular location">
    <subcellularLocation>
        <location evidence="1">Cell membrane</location>
        <topology evidence="1">Multi-pass membrane protein</topology>
    </subcellularLocation>
</comment>
<dbReference type="PANTHER" id="PTHR32024:SF4">
    <property type="entry name" value="KTR SYSTEM POTASSIUM UPTAKE PROTEIN D"/>
    <property type="match status" value="1"/>
</dbReference>
<comment type="caution">
    <text evidence="9">The sequence shown here is derived from an EMBL/GenBank/DDBJ whole genome shotgun (WGS) entry which is preliminary data.</text>
</comment>
<feature type="transmembrane region" description="Helical" evidence="8">
    <location>
        <begin position="193"/>
        <end position="214"/>
    </location>
</feature>
<evidence type="ECO:0000313" key="10">
    <source>
        <dbReference type="Proteomes" id="UP000034287"/>
    </source>
</evidence>